<keyword evidence="3" id="KW-1185">Reference proteome</keyword>
<comment type="caution">
    <text evidence="2">The sequence shown here is derived from an EMBL/GenBank/DDBJ whole genome shotgun (WGS) entry which is preliminary data.</text>
</comment>
<organism evidence="2 3">
    <name type="scientific">Pelomonas dachongensis</name>
    <dbReference type="NCBI Taxonomy" id="3299029"/>
    <lineage>
        <taxon>Bacteria</taxon>
        <taxon>Pseudomonadati</taxon>
        <taxon>Pseudomonadota</taxon>
        <taxon>Betaproteobacteria</taxon>
        <taxon>Burkholderiales</taxon>
        <taxon>Sphaerotilaceae</taxon>
        <taxon>Roseateles</taxon>
    </lineage>
</organism>
<dbReference type="InterPro" id="IPR005094">
    <property type="entry name" value="Endonuclease_MobA/VirD2"/>
</dbReference>
<reference evidence="2 3" key="1">
    <citation type="submission" date="2024-09" db="EMBL/GenBank/DDBJ databases">
        <title>Novel species of the genus Pelomonas and Roseateles isolated from streams.</title>
        <authorList>
            <person name="Lu H."/>
        </authorList>
    </citation>
    <scope>NUCLEOTIDE SEQUENCE [LARGE SCALE GENOMIC DNA]</scope>
    <source>
        <strain evidence="2 3">DC23W</strain>
    </source>
</reference>
<evidence type="ECO:0000313" key="3">
    <source>
        <dbReference type="Proteomes" id="UP001606300"/>
    </source>
</evidence>
<evidence type="ECO:0000259" key="1">
    <source>
        <dbReference type="Pfam" id="PF03432"/>
    </source>
</evidence>
<dbReference type="Proteomes" id="UP001606300">
    <property type="component" value="Unassembled WGS sequence"/>
</dbReference>
<name>A0ABW7EX38_9BURK</name>
<sequence length="330" mass="37444">MISYADVNAALVQWGDRLFYPGNRRVRTDRTPRLDGSLGRQAQAIRSRIEATVVRRAPQAFFKITGGGKGMAAIAKHFAYISRGGQLALEDDRGLTHSSKEEIRELLQQWRYGGAFIPDVSARREAMNFVLATAPGSDPHPLRLAVRDFARATLSEHRYVMVLHEDRAHPHVHLTVRAHSMSGRRLQTWSPQERWRSEFAERLRALGVDVEATGQSTRGESRMSIPIWQVKAEQRGTLRNKGSKTKSGEAYLRNCAEAMTCWSGLMTALQQSPSPEDRKLAEGIHRFVRETPFFQEVVAHRERQVAQAFREQASRQTGTMVVRDGQEWTR</sequence>
<dbReference type="RefSeq" id="WP_394473242.1">
    <property type="nucleotide sequence ID" value="NZ_JBIGHY010000018.1"/>
</dbReference>
<proteinExistence type="predicted"/>
<feature type="domain" description="MobA/VirD2-like nuclease" evidence="1">
    <location>
        <begin position="102"/>
        <end position="196"/>
    </location>
</feature>
<dbReference type="EMBL" id="JBIGHY010000018">
    <property type="protein sequence ID" value="MFG6417183.1"/>
    <property type="molecule type" value="Genomic_DNA"/>
</dbReference>
<protein>
    <submittedName>
        <fullName evidence="2">Relaxase/mobilization nuclease domain-containing protein</fullName>
    </submittedName>
</protein>
<dbReference type="Pfam" id="PF03432">
    <property type="entry name" value="Relaxase"/>
    <property type="match status" value="1"/>
</dbReference>
<accession>A0ABW7EX38</accession>
<evidence type="ECO:0000313" key="2">
    <source>
        <dbReference type="EMBL" id="MFG6417183.1"/>
    </source>
</evidence>
<gene>
    <name evidence="2" type="ORF">ACG02S_25130</name>
</gene>